<accession>A0AAV4T1X0</accession>
<comment type="caution">
    <text evidence="1">The sequence shown here is derived from an EMBL/GenBank/DDBJ whole genome shotgun (WGS) entry which is preliminary data.</text>
</comment>
<sequence length="86" mass="9689">MAHKLLHSPETFTRRHVRSNGEVQKLALRLPAGICSLSTRLLVECVHDDYCTFHFVSGKTNSHKQRPSLTQNSSLVVAVQYVSKVE</sequence>
<organism evidence="1 2">
    <name type="scientific">Caerostris darwini</name>
    <dbReference type="NCBI Taxonomy" id="1538125"/>
    <lineage>
        <taxon>Eukaryota</taxon>
        <taxon>Metazoa</taxon>
        <taxon>Ecdysozoa</taxon>
        <taxon>Arthropoda</taxon>
        <taxon>Chelicerata</taxon>
        <taxon>Arachnida</taxon>
        <taxon>Araneae</taxon>
        <taxon>Araneomorphae</taxon>
        <taxon>Entelegynae</taxon>
        <taxon>Araneoidea</taxon>
        <taxon>Araneidae</taxon>
        <taxon>Caerostris</taxon>
    </lineage>
</organism>
<name>A0AAV4T1X0_9ARAC</name>
<gene>
    <name evidence="1" type="ORF">CDAR_396481</name>
</gene>
<proteinExistence type="predicted"/>
<dbReference type="AlphaFoldDB" id="A0AAV4T1X0"/>
<dbReference type="EMBL" id="BPLQ01008681">
    <property type="protein sequence ID" value="GIY38852.1"/>
    <property type="molecule type" value="Genomic_DNA"/>
</dbReference>
<protein>
    <submittedName>
        <fullName evidence="1">Uncharacterized protein</fullName>
    </submittedName>
</protein>
<evidence type="ECO:0000313" key="1">
    <source>
        <dbReference type="EMBL" id="GIY38852.1"/>
    </source>
</evidence>
<evidence type="ECO:0000313" key="2">
    <source>
        <dbReference type="Proteomes" id="UP001054837"/>
    </source>
</evidence>
<reference evidence="1 2" key="1">
    <citation type="submission" date="2021-06" db="EMBL/GenBank/DDBJ databases">
        <title>Caerostris darwini draft genome.</title>
        <authorList>
            <person name="Kono N."/>
            <person name="Arakawa K."/>
        </authorList>
    </citation>
    <scope>NUCLEOTIDE SEQUENCE [LARGE SCALE GENOMIC DNA]</scope>
</reference>
<keyword evidence="2" id="KW-1185">Reference proteome</keyword>
<dbReference type="Proteomes" id="UP001054837">
    <property type="component" value="Unassembled WGS sequence"/>
</dbReference>